<dbReference type="PANTHER" id="PTHR20863:SF28">
    <property type="entry name" value="ACYL CARRIER PROTEIN, MITOCHONDRIAL"/>
    <property type="match status" value="1"/>
</dbReference>
<sequence>MLSAAAMSSMIPRAVRFTPMLARTAVPTAARVSFARVPVAMPAMLARGYASGGGLSLEDIKTRITDVIKSFEKVDPNMVKPEAKFTDDLGLDSLDAVEVVMAIEEEFNIEIPDADADAITSVQEAINYISNTPDAI</sequence>
<evidence type="ECO:0000256" key="8">
    <source>
        <dbReference type="ARBA" id="ARBA00022832"/>
    </source>
</evidence>
<dbReference type="PANTHER" id="PTHR20863">
    <property type="entry name" value="ACYL CARRIER PROTEIN"/>
    <property type="match status" value="1"/>
</dbReference>
<dbReference type="FunCoup" id="A8Q939">
    <property type="interactions" value="279"/>
</dbReference>
<proteinExistence type="inferred from homology"/>
<name>A8Q939_MALGO</name>
<gene>
    <name evidence="16" type="ORF">MGL_3405</name>
</gene>
<evidence type="ECO:0000256" key="6">
    <source>
        <dbReference type="ARBA" id="ARBA00022516"/>
    </source>
</evidence>
<evidence type="ECO:0000259" key="15">
    <source>
        <dbReference type="PROSITE" id="PS50075"/>
    </source>
</evidence>
<keyword evidence="10" id="KW-0249">Electron transport</keyword>
<keyword evidence="13 14" id="KW-0275">Fatty acid biosynthesis</keyword>
<evidence type="ECO:0000256" key="1">
    <source>
        <dbReference type="ARBA" id="ARBA00004173"/>
    </source>
</evidence>
<dbReference type="InterPro" id="IPR003231">
    <property type="entry name" value="ACP"/>
</dbReference>
<keyword evidence="7" id="KW-0597">Phosphoprotein</keyword>
<reference evidence="16 17" key="1">
    <citation type="journal article" date="2007" name="Proc. Natl. Acad. Sci. U.S.A.">
        <title>Dandruff-associated Malassezia genomes reveal convergent and divergent virulence traits shared with plant and human fungal pathogens.</title>
        <authorList>
            <person name="Xu J."/>
            <person name="Saunders C.W."/>
            <person name="Hu P."/>
            <person name="Grant R.A."/>
            <person name="Boekhout T."/>
            <person name="Kuramae E.E."/>
            <person name="Kronstad J.W."/>
            <person name="Deangelis Y.M."/>
            <person name="Reeder N.L."/>
            <person name="Johnstone K.R."/>
            <person name="Leland M."/>
            <person name="Fieno A.M."/>
            <person name="Begley W.M."/>
            <person name="Sun Y."/>
            <person name="Lacey M.P."/>
            <person name="Chaudhary T."/>
            <person name="Keough T."/>
            <person name="Chu L."/>
            <person name="Sears R."/>
            <person name="Yuan B."/>
            <person name="Dawson T.L.Jr."/>
        </authorList>
    </citation>
    <scope>NUCLEOTIDE SEQUENCE [LARGE SCALE GENOMIC DNA]</scope>
    <source>
        <strain evidence="17">ATCC MYA-4612 / CBS 7966</strain>
    </source>
</reference>
<evidence type="ECO:0000256" key="14">
    <source>
        <dbReference type="RuleBase" id="RU000722"/>
    </source>
</evidence>
<dbReference type="PROSITE" id="PS50075">
    <property type="entry name" value="CARRIER"/>
    <property type="match status" value="1"/>
</dbReference>
<evidence type="ECO:0000313" key="17">
    <source>
        <dbReference type="Proteomes" id="UP000008837"/>
    </source>
</evidence>
<evidence type="ECO:0000256" key="4">
    <source>
        <dbReference type="ARBA" id="ARBA00022448"/>
    </source>
</evidence>
<comment type="caution">
    <text evidence="16">The sequence shown here is derived from an EMBL/GenBank/DDBJ whole genome shotgun (WGS) entry which is preliminary data.</text>
</comment>
<evidence type="ECO:0000256" key="2">
    <source>
        <dbReference type="ARBA" id="ARBA00005194"/>
    </source>
</evidence>
<keyword evidence="5 14" id="KW-0596">Phosphopantetheine</keyword>
<dbReference type="NCBIfam" id="NF002148">
    <property type="entry name" value="PRK00982.1-2"/>
    <property type="match status" value="1"/>
</dbReference>
<comment type="pathway">
    <text evidence="2">Lipid metabolism; fatty acid biosynthesis.</text>
</comment>
<dbReference type="Proteomes" id="UP000008837">
    <property type="component" value="Unassembled WGS sequence"/>
</dbReference>
<evidence type="ECO:0000313" key="16">
    <source>
        <dbReference type="EMBL" id="EDP42156.1"/>
    </source>
</evidence>
<comment type="function">
    <text evidence="14">Carrier of the growing fatty acid chain in fatty acid biosynthesis.</text>
</comment>
<dbReference type="AlphaFoldDB" id="A8Q939"/>
<dbReference type="KEGG" id="mgl:MGL_3405"/>
<evidence type="ECO:0000256" key="5">
    <source>
        <dbReference type="ARBA" id="ARBA00022450"/>
    </source>
</evidence>
<keyword evidence="9" id="KW-0809">Transit peptide</keyword>
<keyword evidence="12" id="KW-0496">Mitochondrion</keyword>
<dbReference type="RefSeq" id="XP_001729370.1">
    <property type="nucleotide sequence ID" value="XM_001729318.1"/>
</dbReference>
<dbReference type="EMBL" id="AAYY01000013">
    <property type="protein sequence ID" value="EDP42156.1"/>
    <property type="molecule type" value="Genomic_DNA"/>
</dbReference>
<feature type="domain" description="Carrier" evidence="15">
    <location>
        <begin position="58"/>
        <end position="133"/>
    </location>
</feature>
<evidence type="ECO:0000256" key="13">
    <source>
        <dbReference type="ARBA" id="ARBA00023160"/>
    </source>
</evidence>
<keyword evidence="4" id="KW-0813">Transport</keyword>
<dbReference type="HAMAP" id="MF_01217">
    <property type="entry name" value="Acyl_carrier"/>
    <property type="match status" value="1"/>
</dbReference>
<dbReference type="NCBIfam" id="TIGR00517">
    <property type="entry name" value="acyl_carrier"/>
    <property type="match status" value="1"/>
</dbReference>
<dbReference type="VEuPathDB" id="FungiDB:MGL_3405"/>
<protein>
    <recommendedName>
        <fullName evidence="14">Acyl carrier protein</fullName>
    </recommendedName>
</protein>
<comment type="similarity">
    <text evidence="3">Belongs to the acyl carrier protein (ACP) family.</text>
</comment>
<dbReference type="InterPro" id="IPR009081">
    <property type="entry name" value="PP-bd_ACP"/>
</dbReference>
<dbReference type="GeneID" id="5853677"/>
<dbReference type="InterPro" id="IPR036736">
    <property type="entry name" value="ACP-like_sf"/>
</dbReference>
<keyword evidence="8" id="KW-0276">Fatty acid metabolism</keyword>
<evidence type="ECO:0000256" key="12">
    <source>
        <dbReference type="ARBA" id="ARBA00023128"/>
    </source>
</evidence>
<dbReference type="GO" id="GO:0000036">
    <property type="term" value="F:acyl carrier activity"/>
    <property type="evidence" value="ECO:0007669"/>
    <property type="project" value="TreeGrafter"/>
</dbReference>
<evidence type="ECO:0000256" key="3">
    <source>
        <dbReference type="ARBA" id="ARBA00010930"/>
    </source>
</evidence>
<dbReference type="GO" id="GO:0000035">
    <property type="term" value="F:acyl binding"/>
    <property type="evidence" value="ECO:0007669"/>
    <property type="project" value="TreeGrafter"/>
</dbReference>
<evidence type="ECO:0000256" key="7">
    <source>
        <dbReference type="ARBA" id="ARBA00022553"/>
    </source>
</evidence>
<comment type="subcellular location">
    <subcellularLocation>
        <location evidence="1">Mitochondrion</location>
    </subcellularLocation>
</comment>
<dbReference type="OMA" id="RFKTPRD"/>
<dbReference type="InParanoid" id="A8Q939"/>
<dbReference type="Pfam" id="PF00550">
    <property type="entry name" value="PP-binding"/>
    <property type="match status" value="1"/>
</dbReference>
<dbReference type="SUPFAM" id="SSF47336">
    <property type="entry name" value="ACP-like"/>
    <property type="match status" value="1"/>
</dbReference>
<dbReference type="STRING" id="425265.A8Q939"/>
<keyword evidence="6 14" id="KW-0444">Lipid biosynthesis</keyword>
<keyword evidence="11" id="KW-0443">Lipid metabolism</keyword>
<dbReference type="InterPro" id="IPR006162">
    <property type="entry name" value="Ppantetheine_attach_site"/>
</dbReference>
<accession>A8Q939</accession>
<dbReference type="OrthoDB" id="448946at2759"/>
<evidence type="ECO:0000256" key="11">
    <source>
        <dbReference type="ARBA" id="ARBA00023098"/>
    </source>
</evidence>
<keyword evidence="17" id="KW-1185">Reference proteome</keyword>
<dbReference type="PROSITE" id="PS00012">
    <property type="entry name" value="PHOSPHOPANTETHEINE"/>
    <property type="match status" value="1"/>
</dbReference>
<evidence type="ECO:0000256" key="9">
    <source>
        <dbReference type="ARBA" id="ARBA00022946"/>
    </source>
</evidence>
<organism evidence="16 17">
    <name type="scientific">Malassezia globosa (strain ATCC MYA-4612 / CBS 7966)</name>
    <name type="common">Dandruff-associated fungus</name>
    <dbReference type="NCBI Taxonomy" id="425265"/>
    <lineage>
        <taxon>Eukaryota</taxon>
        <taxon>Fungi</taxon>
        <taxon>Dikarya</taxon>
        <taxon>Basidiomycota</taxon>
        <taxon>Ustilaginomycotina</taxon>
        <taxon>Malasseziomycetes</taxon>
        <taxon>Malasseziales</taxon>
        <taxon>Malasseziaceae</taxon>
        <taxon>Malassezia</taxon>
    </lineage>
</organism>
<dbReference type="Gene3D" id="1.10.1200.10">
    <property type="entry name" value="ACP-like"/>
    <property type="match status" value="1"/>
</dbReference>
<dbReference type="FunFam" id="1.10.1200.10:FF:000003">
    <property type="entry name" value="Acyl carrier protein"/>
    <property type="match status" value="1"/>
</dbReference>
<evidence type="ECO:0000256" key="10">
    <source>
        <dbReference type="ARBA" id="ARBA00022982"/>
    </source>
</evidence>
<dbReference type="GO" id="GO:0099128">
    <property type="term" value="C:mitochondrial [2Fe-2S] assembly complex"/>
    <property type="evidence" value="ECO:0007669"/>
    <property type="project" value="UniProtKB-ARBA"/>
</dbReference>